<dbReference type="PROSITE" id="PS00108">
    <property type="entry name" value="PROTEIN_KINASE_ST"/>
    <property type="match status" value="1"/>
</dbReference>
<evidence type="ECO:0000256" key="3">
    <source>
        <dbReference type="ARBA" id="ARBA00022741"/>
    </source>
</evidence>
<dbReference type="AlphaFoldDB" id="A0A6A6AL82"/>
<proteinExistence type="predicted"/>
<gene>
    <name evidence="7" type="ORF">P153DRAFT_278024</name>
</gene>
<protein>
    <submittedName>
        <fullName evidence="7">Kinase-like protein</fullName>
    </submittedName>
</protein>
<dbReference type="InterPro" id="IPR008271">
    <property type="entry name" value="Ser/Thr_kinase_AS"/>
</dbReference>
<feature type="non-terminal residue" evidence="7">
    <location>
        <position position="166"/>
    </location>
</feature>
<evidence type="ECO:0000259" key="6">
    <source>
        <dbReference type="PROSITE" id="PS50011"/>
    </source>
</evidence>
<dbReference type="GO" id="GO:0005634">
    <property type="term" value="C:nucleus"/>
    <property type="evidence" value="ECO:0007669"/>
    <property type="project" value="TreeGrafter"/>
</dbReference>
<feature type="domain" description="Protein kinase" evidence="6">
    <location>
        <begin position="1"/>
        <end position="166"/>
    </location>
</feature>
<dbReference type="GO" id="GO:0005524">
    <property type="term" value="F:ATP binding"/>
    <property type="evidence" value="ECO:0007669"/>
    <property type="project" value="UniProtKB-KW"/>
</dbReference>
<dbReference type="GO" id="GO:0004674">
    <property type="term" value="F:protein serine/threonine kinase activity"/>
    <property type="evidence" value="ECO:0007669"/>
    <property type="project" value="UniProtKB-KW"/>
</dbReference>
<dbReference type="GeneID" id="54403381"/>
<dbReference type="RefSeq" id="XP_033526232.1">
    <property type="nucleotide sequence ID" value="XM_033662949.1"/>
</dbReference>
<accession>A0A6A6AL82</accession>
<evidence type="ECO:0000313" key="7">
    <source>
        <dbReference type="EMBL" id="KAF2131845.1"/>
    </source>
</evidence>
<evidence type="ECO:0000256" key="5">
    <source>
        <dbReference type="ARBA" id="ARBA00022840"/>
    </source>
</evidence>
<name>A0A6A6AL82_9PLEO</name>
<dbReference type="Gene3D" id="1.10.510.10">
    <property type="entry name" value="Transferase(Phosphotransferase) domain 1"/>
    <property type="match status" value="1"/>
</dbReference>
<sequence length="166" mass="18437">KVFEQEVKILQSIRHHHIVGLVASFTDLESFSLILDPIADITLSKMLKQDKSLSDKDIATLRCSFNCLATALTFLHANSVRHKDIKPSNILLSEGRVLLCDFGISLEWTEGDNGTTEGCYPSFTRRYAAPEVLRSDASRNSKTDVWSLGCVFLEIASAIKGISFDD</sequence>
<keyword evidence="3" id="KW-0547">Nucleotide-binding</keyword>
<keyword evidence="1" id="KW-0723">Serine/threonine-protein kinase</keyword>
<keyword evidence="8" id="KW-1185">Reference proteome</keyword>
<dbReference type="PANTHER" id="PTHR24345">
    <property type="entry name" value="SERINE/THREONINE-PROTEIN KINASE PLK"/>
    <property type="match status" value="1"/>
</dbReference>
<keyword evidence="2" id="KW-0808">Transferase</keyword>
<dbReference type="PANTHER" id="PTHR24345:SF0">
    <property type="entry name" value="CELL CYCLE SERINE_THREONINE-PROTEIN KINASE CDC5_MSD2"/>
    <property type="match status" value="1"/>
</dbReference>
<dbReference type="CDD" id="cd00180">
    <property type="entry name" value="PKc"/>
    <property type="match status" value="1"/>
</dbReference>
<feature type="non-terminal residue" evidence="7">
    <location>
        <position position="1"/>
    </location>
</feature>
<organism evidence="7 8">
    <name type="scientific">Dothidotthia symphoricarpi CBS 119687</name>
    <dbReference type="NCBI Taxonomy" id="1392245"/>
    <lineage>
        <taxon>Eukaryota</taxon>
        <taxon>Fungi</taxon>
        <taxon>Dikarya</taxon>
        <taxon>Ascomycota</taxon>
        <taxon>Pezizomycotina</taxon>
        <taxon>Dothideomycetes</taxon>
        <taxon>Pleosporomycetidae</taxon>
        <taxon>Pleosporales</taxon>
        <taxon>Dothidotthiaceae</taxon>
        <taxon>Dothidotthia</taxon>
    </lineage>
</organism>
<dbReference type="EMBL" id="ML977501">
    <property type="protein sequence ID" value="KAF2131845.1"/>
    <property type="molecule type" value="Genomic_DNA"/>
</dbReference>
<evidence type="ECO:0000313" key="8">
    <source>
        <dbReference type="Proteomes" id="UP000799771"/>
    </source>
</evidence>
<evidence type="ECO:0000256" key="1">
    <source>
        <dbReference type="ARBA" id="ARBA00022527"/>
    </source>
</evidence>
<dbReference type="InterPro" id="IPR011009">
    <property type="entry name" value="Kinase-like_dom_sf"/>
</dbReference>
<dbReference type="Proteomes" id="UP000799771">
    <property type="component" value="Unassembled WGS sequence"/>
</dbReference>
<keyword evidence="4 7" id="KW-0418">Kinase</keyword>
<keyword evidence="5" id="KW-0067">ATP-binding</keyword>
<dbReference type="InterPro" id="IPR000719">
    <property type="entry name" value="Prot_kinase_dom"/>
</dbReference>
<evidence type="ECO:0000256" key="4">
    <source>
        <dbReference type="ARBA" id="ARBA00022777"/>
    </source>
</evidence>
<dbReference type="Pfam" id="PF00069">
    <property type="entry name" value="Pkinase"/>
    <property type="match status" value="1"/>
</dbReference>
<dbReference type="SMART" id="SM00220">
    <property type="entry name" value="S_TKc"/>
    <property type="match status" value="1"/>
</dbReference>
<reference evidence="7" key="1">
    <citation type="journal article" date="2020" name="Stud. Mycol.">
        <title>101 Dothideomycetes genomes: a test case for predicting lifestyles and emergence of pathogens.</title>
        <authorList>
            <person name="Haridas S."/>
            <person name="Albert R."/>
            <person name="Binder M."/>
            <person name="Bloem J."/>
            <person name="Labutti K."/>
            <person name="Salamov A."/>
            <person name="Andreopoulos B."/>
            <person name="Baker S."/>
            <person name="Barry K."/>
            <person name="Bills G."/>
            <person name="Bluhm B."/>
            <person name="Cannon C."/>
            <person name="Castanera R."/>
            <person name="Culley D."/>
            <person name="Daum C."/>
            <person name="Ezra D."/>
            <person name="Gonzalez J."/>
            <person name="Henrissat B."/>
            <person name="Kuo A."/>
            <person name="Liang C."/>
            <person name="Lipzen A."/>
            <person name="Lutzoni F."/>
            <person name="Magnuson J."/>
            <person name="Mondo S."/>
            <person name="Nolan M."/>
            <person name="Ohm R."/>
            <person name="Pangilinan J."/>
            <person name="Park H.-J."/>
            <person name="Ramirez L."/>
            <person name="Alfaro M."/>
            <person name="Sun H."/>
            <person name="Tritt A."/>
            <person name="Yoshinaga Y."/>
            <person name="Zwiers L.-H."/>
            <person name="Turgeon B."/>
            <person name="Goodwin S."/>
            <person name="Spatafora J."/>
            <person name="Crous P."/>
            <person name="Grigoriev I."/>
        </authorList>
    </citation>
    <scope>NUCLEOTIDE SEQUENCE</scope>
    <source>
        <strain evidence="7">CBS 119687</strain>
    </source>
</reference>
<dbReference type="OrthoDB" id="4062651at2759"/>
<dbReference type="PROSITE" id="PS50011">
    <property type="entry name" value="PROTEIN_KINASE_DOM"/>
    <property type="match status" value="1"/>
</dbReference>
<evidence type="ECO:0000256" key="2">
    <source>
        <dbReference type="ARBA" id="ARBA00022679"/>
    </source>
</evidence>
<dbReference type="SUPFAM" id="SSF56112">
    <property type="entry name" value="Protein kinase-like (PK-like)"/>
    <property type="match status" value="1"/>
</dbReference>